<dbReference type="CDD" id="cd05313">
    <property type="entry name" value="NAD_bind_2_Glu_DH"/>
    <property type="match status" value="1"/>
</dbReference>
<dbReference type="NCBIfam" id="NF006929">
    <property type="entry name" value="PRK09414.1"/>
    <property type="match status" value="1"/>
</dbReference>
<sequence length="457" mass="50363">MAFTLALPVSSVSQYVQMFFDRLIAKNPGENEFHQAVKEVVETLVPCLERHPEYLSHRILERITEPDRIIQFRVTWQDDKGEIHVNKAYRVEFNNAIGPYKGGLRLHPSVNLGILKFLGFEQVLKNSLTTVPMGGAKGGSDFDPKGKSDWEVMRFCQAFMKELYRHIGANIDVPAGDIGVGGREIGYLFGEFKKLTHSWEGVLTGKGLAWGGSLIRPEATGYGATYFAEEMLNTRGDSLKGKTCAVSGSGNVAQYTVQKVNHFGGKVITLSDSNGTIVDKNGIDAEKLAYVLDLKNNRRGRIQEYADKFKCEYFEGMRPWFVKCDVAFPSATQNEVNKEEAQMLVDHGCFVVSEGANMPSTPDAVEVFLRNKILYGPGKAANAGGVATSGLEMAQNASFSSWGTEEVDMRLHTIMKRIHKTCVDTANEYGDPGNYVLGANIGGFIKVANSMIDQGIV</sequence>
<evidence type="ECO:0000313" key="11">
    <source>
        <dbReference type="Proteomes" id="UP001238179"/>
    </source>
</evidence>
<evidence type="ECO:0000256" key="1">
    <source>
        <dbReference type="ARBA" id="ARBA00006382"/>
    </source>
</evidence>
<organism evidence="10 11">
    <name type="scientific">Mesoterricola silvestris</name>
    <dbReference type="NCBI Taxonomy" id="2927979"/>
    <lineage>
        <taxon>Bacteria</taxon>
        <taxon>Pseudomonadati</taxon>
        <taxon>Acidobacteriota</taxon>
        <taxon>Holophagae</taxon>
        <taxon>Holophagales</taxon>
        <taxon>Holophagaceae</taxon>
        <taxon>Mesoterricola</taxon>
    </lineage>
</organism>
<evidence type="ECO:0000259" key="9">
    <source>
        <dbReference type="SMART" id="SM00839"/>
    </source>
</evidence>
<dbReference type="FunFam" id="3.40.50.10860:FF:000002">
    <property type="entry name" value="Glutamate dehydrogenase"/>
    <property type="match status" value="1"/>
</dbReference>
<dbReference type="PANTHER" id="PTHR43571">
    <property type="entry name" value="NADP-SPECIFIC GLUTAMATE DEHYDROGENASE 1-RELATED"/>
    <property type="match status" value="1"/>
</dbReference>
<dbReference type="InterPro" id="IPR006097">
    <property type="entry name" value="Glu/Leu/Phe/Val/Trp_DH_dimer"/>
</dbReference>
<dbReference type="PRINTS" id="PR00082">
    <property type="entry name" value="GLFDHDRGNASE"/>
</dbReference>
<evidence type="ECO:0000256" key="7">
    <source>
        <dbReference type="PIRSR" id="PIRSR000185-3"/>
    </source>
</evidence>
<feature type="binding site" evidence="6">
    <location>
        <position position="101"/>
    </location>
    <ligand>
        <name>substrate</name>
    </ligand>
</feature>
<dbReference type="InterPro" id="IPR046346">
    <property type="entry name" value="Aminoacid_DH-like_N_sf"/>
</dbReference>
<dbReference type="Pfam" id="PF00208">
    <property type="entry name" value="ELFV_dehydrog"/>
    <property type="match status" value="1"/>
</dbReference>
<evidence type="ECO:0000256" key="5">
    <source>
        <dbReference type="PIRSR" id="PIRSR000185-1"/>
    </source>
</evidence>
<dbReference type="KEGG" id="msil:METEAL_29950"/>
<protein>
    <recommendedName>
        <fullName evidence="4">Glutamate dehydrogenase</fullName>
    </recommendedName>
</protein>
<feature type="binding site" evidence="6">
    <location>
        <position position="389"/>
    </location>
    <ligand>
        <name>substrate</name>
    </ligand>
</feature>
<dbReference type="PANTHER" id="PTHR43571:SF1">
    <property type="entry name" value="NADP-SPECIFIC GLUTAMATE DEHYDROGENASE 1-RELATED"/>
    <property type="match status" value="1"/>
</dbReference>
<dbReference type="RefSeq" id="WP_316412490.1">
    <property type="nucleotide sequence ID" value="NZ_AP027080.1"/>
</dbReference>
<evidence type="ECO:0000256" key="3">
    <source>
        <dbReference type="ARBA" id="ARBA00023002"/>
    </source>
</evidence>
<dbReference type="InterPro" id="IPR014362">
    <property type="entry name" value="Glu_DH"/>
</dbReference>
<evidence type="ECO:0000256" key="6">
    <source>
        <dbReference type="PIRSR" id="PIRSR000185-2"/>
    </source>
</evidence>
<proteinExistence type="inferred from homology"/>
<feature type="binding site" evidence="6">
    <location>
        <position position="251"/>
    </location>
    <ligand>
        <name>NAD(+)</name>
        <dbReference type="ChEBI" id="CHEBI:57540"/>
    </ligand>
</feature>
<dbReference type="Gene3D" id="3.40.50.720">
    <property type="entry name" value="NAD(P)-binding Rossmann-like Domain"/>
    <property type="match status" value="1"/>
</dbReference>
<dbReference type="Gene3D" id="1.10.285.10">
    <property type="entry name" value="Glutamate Dehydrogenase, chain A, domain 3"/>
    <property type="match status" value="2"/>
</dbReference>
<keyword evidence="11" id="KW-1185">Reference proteome</keyword>
<feature type="active site" description="Proton donor" evidence="5">
    <location>
        <position position="137"/>
    </location>
</feature>
<dbReference type="GO" id="GO:0006537">
    <property type="term" value="P:glutamate biosynthetic process"/>
    <property type="evidence" value="ECO:0007669"/>
    <property type="project" value="TreeGrafter"/>
</dbReference>
<dbReference type="PIRSF" id="PIRSF000185">
    <property type="entry name" value="Glu_DH"/>
    <property type="match status" value="1"/>
</dbReference>
<dbReference type="InterPro" id="IPR006096">
    <property type="entry name" value="Glu/Leu/Phe/Val/Trp_DH_C"/>
</dbReference>
<keyword evidence="3 4" id="KW-0560">Oxidoreductase</keyword>
<feature type="binding site" evidence="6">
    <location>
        <position position="122"/>
    </location>
    <ligand>
        <name>substrate</name>
    </ligand>
</feature>
<dbReference type="SMART" id="SM00839">
    <property type="entry name" value="ELFV_dehydrog"/>
    <property type="match status" value="1"/>
</dbReference>
<feature type="binding site" evidence="6">
    <location>
        <position position="220"/>
    </location>
    <ligand>
        <name>NAD(+)</name>
        <dbReference type="ChEBI" id="CHEBI:57540"/>
    </ligand>
</feature>
<evidence type="ECO:0000256" key="8">
    <source>
        <dbReference type="RuleBase" id="RU004417"/>
    </source>
</evidence>
<keyword evidence="6" id="KW-0547">Nucleotide-binding</keyword>
<dbReference type="AlphaFoldDB" id="A0AA48K9S6"/>
<dbReference type="FunFam" id="3.40.50.720:FF:000030">
    <property type="entry name" value="Glutamate dehydrogenase"/>
    <property type="match status" value="1"/>
</dbReference>
<dbReference type="InterPro" id="IPR006095">
    <property type="entry name" value="Glu/Leu/Phe/Val/Trp_DH"/>
</dbReference>
<reference evidence="11" key="1">
    <citation type="journal article" date="2023" name="Int. J. Syst. Evol. Microbiol.">
        <title>Mesoterricola silvestris gen. nov., sp. nov., Mesoterricola sediminis sp. nov., Geothrix oryzae sp. nov., Geothrix edaphica sp. nov., Geothrix rubra sp. nov., and Geothrix limicola sp. nov., six novel members of Acidobacteriota isolated from soils.</title>
        <authorList>
            <person name="Itoh H."/>
            <person name="Sugisawa Y."/>
            <person name="Mise K."/>
            <person name="Xu Z."/>
            <person name="Kuniyasu M."/>
            <person name="Ushijima N."/>
            <person name="Kawano K."/>
            <person name="Kobayashi E."/>
            <person name="Shiratori Y."/>
            <person name="Masuda Y."/>
            <person name="Senoo K."/>
        </authorList>
    </citation>
    <scope>NUCLEOTIDE SEQUENCE [LARGE SCALE GENOMIC DNA]</scope>
    <source>
        <strain evidence="11">W79</strain>
    </source>
</reference>
<gene>
    <name evidence="10" type="primary">gdhA_2</name>
    <name evidence="10" type="ORF">METEAL_29950</name>
</gene>
<dbReference type="GO" id="GO:0000166">
    <property type="term" value="F:nucleotide binding"/>
    <property type="evidence" value="ECO:0007669"/>
    <property type="project" value="UniProtKB-KW"/>
</dbReference>
<comment type="similarity">
    <text evidence="1 4 8">Belongs to the Glu/Leu/Phe/Val dehydrogenases family.</text>
</comment>
<keyword evidence="6" id="KW-0520">NAD</keyword>
<feature type="binding site" evidence="6">
    <location>
        <position position="125"/>
    </location>
    <ligand>
        <name>substrate</name>
    </ligand>
</feature>
<dbReference type="InterPro" id="IPR033524">
    <property type="entry name" value="Glu/Leu/Phe/Val_DH_AS"/>
</dbReference>
<evidence type="ECO:0000256" key="2">
    <source>
        <dbReference type="ARBA" id="ARBA00011643"/>
    </source>
</evidence>
<evidence type="ECO:0000313" key="10">
    <source>
        <dbReference type="EMBL" id="BDU73821.1"/>
    </source>
</evidence>
<dbReference type="EMBL" id="AP027080">
    <property type="protein sequence ID" value="BDU73821.1"/>
    <property type="molecule type" value="Genomic_DNA"/>
</dbReference>
<dbReference type="InterPro" id="IPR036291">
    <property type="entry name" value="NAD(P)-bd_dom_sf"/>
</dbReference>
<dbReference type="PROSITE" id="PS00074">
    <property type="entry name" value="GLFV_DEHYDROGENASE"/>
    <property type="match status" value="1"/>
</dbReference>
<comment type="subunit">
    <text evidence="2">Homohexamer.</text>
</comment>
<dbReference type="FunFam" id="1.10.285.10:FF:000001">
    <property type="entry name" value="Glutamate dehydrogenase"/>
    <property type="match status" value="1"/>
</dbReference>
<dbReference type="InterPro" id="IPR033922">
    <property type="entry name" value="NAD_bind_Glu_DH"/>
</dbReference>
<dbReference type="GO" id="GO:0005829">
    <property type="term" value="C:cytosol"/>
    <property type="evidence" value="ECO:0007669"/>
    <property type="project" value="TreeGrafter"/>
</dbReference>
<feature type="site" description="Important for catalysis" evidence="7">
    <location>
        <position position="177"/>
    </location>
</feature>
<evidence type="ECO:0000256" key="4">
    <source>
        <dbReference type="PIRNR" id="PIRNR000185"/>
    </source>
</evidence>
<accession>A0AA48K9S6</accession>
<dbReference type="GO" id="GO:0004354">
    <property type="term" value="F:glutamate dehydrogenase (NADP+) activity"/>
    <property type="evidence" value="ECO:0007669"/>
    <property type="project" value="TreeGrafter"/>
</dbReference>
<dbReference type="SUPFAM" id="SSF51735">
    <property type="entry name" value="NAD(P)-binding Rossmann-fold domains"/>
    <property type="match status" value="1"/>
</dbReference>
<dbReference type="Pfam" id="PF02812">
    <property type="entry name" value="ELFV_dehydrog_N"/>
    <property type="match status" value="1"/>
</dbReference>
<dbReference type="Gene3D" id="3.40.50.10860">
    <property type="entry name" value="Leucine Dehydrogenase, chain A, domain 1"/>
    <property type="match status" value="1"/>
</dbReference>
<feature type="binding site" evidence="6">
    <location>
        <position position="176"/>
    </location>
    <ligand>
        <name>substrate</name>
    </ligand>
</feature>
<name>A0AA48K9S6_9BACT</name>
<feature type="domain" description="Glutamate/phenylalanine/leucine/valine/L-tryptophan dehydrogenase C-terminal" evidence="9">
    <location>
        <begin position="213"/>
        <end position="455"/>
    </location>
</feature>
<dbReference type="Proteomes" id="UP001238179">
    <property type="component" value="Chromosome"/>
</dbReference>
<dbReference type="InterPro" id="IPR050724">
    <property type="entry name" value="Glu_Leu_Phe_Val_DH"/>
</dbReference>
<dbReference type="SUPFAM" id="SSF53223">
    <property type="entry name" value="Aminoacid dehydrogenase-like, N-terminal domain"/>
    <property type="match status" value="1"/>
</dbReference>